<accession>A0ABQ3NW31</accession>
<evidence type="ECO:0000313" key="3">
    <source>
        <dbReference type="Proteomes" id="UP000660554"/>
    </source>
</evidence>
<sequence length="104" mass="10299">MLPSSGGPGRSVPPCLRAVAPTRQPPAVAPSVHVSRTSPKAPEAAVCRDHTRKYVQVGGVLRAAAGVRPGVPPVCTEGGRTVAVRGCQGGSGPARNGIGEVSGG</sequence>
<keyword evidence="3" id="KW-1185">Reference proteome</keyword>
<organism evidence="2 3">
    <name type="scientific">Streptomyces virginiae</name>
    <name type="common">Streptomyces cinnamonensis</name>
    <dbReference type="NCBI Taxonomy" id="1961"/>
    <lineage>
        <taxon>Bacteria</taxon>
        <taxon>Bacillati</taxon>
        <taxon>Actinomycetota</taxon>
        <taxon>Actinomycetes</taxon>
        <taxon>Kitasatosporales</taxon>
        <taxon>Streptomycetaceae</taxon>
        <taxon>Streptomyces</taxon>
    </lineage>
</organism>
<gene>
    <name evidence="2" type="ORF">Scinn_64390</name>
</gene>
<evidence type="ECO:0000313" key="2">
    <source>
        <dbReference type="EMBL" id="GHI16976.1"/>
    </source>
</evidence>
<dbReference type="Proteomes" id="UP000660554">
    <property type="component" value="Unassembled WGS sequence"/>
</dbReference>
<protein>
    <submittedName>
        <fullName evidence="2">Uncharacterized protein</fullName>
    </submittedName>
</protein>
<dbReference type="EMBL" id="BNDV01000016">
    <property type="protein sequence ID" value="GHI16976.1"/>
    <property type="molecule type" value="Genomic_DNA"/>
</dbReference>
<comment type="caution">
    <text evidence="2">The sequence shown here is derived from an EMBL/GenBank/DDBJ whole genome shotgun (WGS) entry which is preliminary data.</text>
</comment>
<evidence type="ECO:0000256" key="1">
    <source>
        <dbReference type="SAM" id="MobiDB-lite"/>
    </source>
</evidence>
<name>A0ABQ3NW31_STRVG</name>
<proteinExistence type="predicted"/>
<reference evidence="3" key="1">
    <citation type="submission" date="2020-09" db="EMBL/GenBank/DDBJ databases">
        <title>Whole genome shotgun sequence of Streptomyces cinnamonensis NBRC 15873.</title>
        <authorList>
            <person name="Komaki H."/>
            <person name="Tamura T."/>
        </authorList>
    </citation>
    <scope>NUCLEOTIDE SEQUENCE [LARGE SCALE GENOMIC DNA]</scope>
    <source>
        <strain evidence="3">NBRC 15873</strain>
    </source>
</reference>
<feature type="region of interest" description="Disordered" evidence="1">
    <location>
        <begin position="23"/>
        <end position="45"/>
    </location>
</feature>